<feature type="domain" description="HTH lysR-type" evidence="5">
    <location>
        <begin position="3"/>
        <end position="61"/>
    </location>
</feature>
<reference evidence="6" key="1">
    <citation type="submission" date="2003-11" db="EMBL/GenBank/DDBJ databases">
        <authorList>
            <person name="Heidelberg J.F."/>
            <person name="Eisen J.A."/>
            <person name="Nelson W.C."/>
            <person name="DeLong E.F."/>
        </authorList>
    </citation>
    <scope>NUCLEOTIDE SEQUENCE</scope>
</reference>
<evidence type="ECO:0000256" key="1">
    <source>
        <dbReference type="ARBA" id="ARBA00009437"/>
    </source>
</evidence>
<dbReference type="SUPFAM" id="SSF46785">
    <property type="entry name" value="Winged helix' DNA-binding domain"/>
    <property type="match status" value="1"/>
</dbReference>
<dbReference type="InterPro" id="IPR005119">
    <property type="entry name" value="LysR_subst-bd"/>
</dbReference>
<evidence type="ECO:0000256" key="3">
    <source>
        <dbReference type="ARBA" id="ARBA00023125"/>
    </source>
</evidence>
<dbReference type="PROSITE" id="PS50931">
    <property type="entry name" value="HTH_LYSR"/>
    <property type="match status" value="1"/>
</dbReference>
<dbReference type="GO" id="GO:0003677">
    <property type="term" value="F:DNA binding"/>
    <property type="evidence" value="ECO:0007669"/>
    <property type="project" value="UniProtKB-KW"/>
</dbReference>
<keyword evidence="3" id="KW-0238">DNA-binding</keyword>
<dbReference type="Gene3D" id="1.10.10.10">
    <property type="entry name" value="Winged helix-like DNA-binding domain superfamily/Winged helix DNA-binding domain"/>
    <property type="match status" value="1"/>
</dbReference>
<comment type="similarity">
    <text evidence="1">Belongs to the LysR transcriptional regulatory family.</text>
</comment>
<dbReference type="InterPro" id="IPR000847">
    <property type="entry name" value="LysR_HTH_N"/>
</dbReference>
<proteinExistence type="inferred from homology"/>
<accession>Q6SEU8</accession>
<gene>
    <name evidence="6" type="ORF">MBMO_EBAC080-L028H02.143</name>
</gene>
<dbReference type="InterPro" id="IPR036388">
    <property type="entry name" value="WH-like_DNA-bd_sf"/>
</dbReference>
<reference evidence="6" key="2">
    <citation type="submission" date="2003-12" db="EMBL/GenBank/DDBJ databases">
        <title>Monterey Bay Coastal Ocean Microbial Observatory environmental clone sequencing.</title>
        <authorList>
            <person name="DeLong E.F."/>
        </authorList>
    </citation>
    <scope>NUCLEOTIDE SEQUENCE</scope>
</reference>
<evidence type="ECO:0000313" key="6">
    <source>
        <dbReference type="EMBL" id="AAR38474.1"/>
    </source>
</evidence>
<dbReference type="EMBL" id="AY458649">
    <property type="protein sequence ID" value="AAR38474.1"/>
    <property type="molecule type" value="Genomic_DNA"/>
</dbReference>
<dbReference type="SUPFAM" id="SSF53850">
    <property type="entry name" value="Periplasmic binding protein-like II"/>
    <property type="match status" value="1"/>
</dbReference>
<dbReference type="Pfam" id="PF00126">
    <property type="entry name" value="HTH_1"/>
    <property type="match status" value="1"/>
</dbReference>
<name>Q6SEU8_9BACT</name>
<dbReference type="PANTHER" id="PTHR30126">
    <property type="entry name" value="HTH-TYPE TRANSCRIPTIONAL REGULATOR"/>
    <property type="match status" value="1"/>
</dbReference>
<dbReference type="Pfam" id="PF03466">
    <property type="entry name" value="LysR_substrate"/>
    <property type="match status" value="1"/>
</dbReference>
<evidence type="ECO:0000259" key="5">
    <source>
        <dbReference type="PROSITE" id="PS50931"/>
    </source>
</evidence>
<keyword evidence="4" id="KW-0804">Transcription</keyword>
<evidence type="ECO:0000256" key="2">
    <source>
        <dbReference type="ARBA" id="ARBA00023015"/>
    </source>
</evidence>
<dbReference type="InterPro" id="IPR036390">
    <property type="entry name" value="WH_DNA-bd_sf"/>
</dbReference>
<protein>
    <submittedName>
        <fullName evidence="6">Transcriptional regulator, LysR family</fullName>
    </submittedName>
</protein>
<dbReference type="GO" id="GO:0003700">
    <property type="term" value="F:DNA-binding transcription factor activity"/>
    <property type="evidence" value="ECO:0007669"/>
    <property type="project" value="InterPro"/>
</dbReference>
<keyword evidence="2" id="KW-0805">Transcription regulation</keyword>
<evidence type="ECO:0000256" key="4">
    <source>
        <dbReference type="ARBA" id="ARBA00023163"/>
    </source>
</evidence>
<dbReference type="AlphaFoldDB" id="Q6SEU8"/>
<organism evidence="6">
    <name type="scientific">uncultured marine bacterium 582</name>
    <dbReference type="NCBI Taxonomy" id="257402"/>
    <lineage>
        <taxon>Bacteria</taxon>
        <taxon>environmental samples</taxon>
    </lineage>
</organism>
<dbReference type="Gene3D" id="3.40.190.10">
    <property type="entry name" value="Periplasmic binding protein-like II"/>
    <property type="match status" value="2"/>
</dbReference>
<sequence length="328" mass="36921">MNITFHQLEIFEAVVISGSLTKASRALQLSQPSISQQLYKLEENLGVQLIIRNREGSSKLTPAGEYWHKVSAEILEHMDTVTKVHEETYLTSNVKISLGVTPNLRGNFISSAARIAQEQEHYLKFELVTAESSARLVEKLRLHKINCAVVSDTDLIEDAASYKITKLFEDQIAWVVPSAVSNQDIRDAIQLVKVPKDKNPVLRRYVDVAQQMFTKHGARDWFSINLPESVASFSTPSFVAAVDLVAAGLATSTVALSLVPNLSSSVLRKVKFFEIEGTRINAVLAVRKHLMSHSSYAHFHNQLVEYCRDEYWPAMKSLKMEKFSLFRN</sequence>
<dbReference type="PRINTS" id="PR00039">
    <property type="entry name" value="HTHLYSR"/>
</dbReference>